<dbReference type="Pfam" id="PF06772">
    <property type="entry name" value="LtrA"/>
    <property type="match status" value="1"/>
</dbReference>
<dbReference type="AlphaFoldDB" id="A0A239TTV2"/>
<dbReference type="OrthoDB" id="9798526at2"/>
<evidence type="ECO:0000313" key="1">
    <source>
        <dbReference type="EMBL" id="GEP85691.1"/>
    </source>
</evidence>
<sequence>MQKKEVSMAELFFDLVFVYVLSTINQTVQHVSQSLVSFESLGKNLVLFLVFYSIWVYHTLLINRFFEQKWYQYVFLFTDMFLILCLSKAINSNFQETFIPFASITACIYVSLMVQYFLNHMLIRHRLSNRLIRVYLTGLGLTIIFFILGLVLPKNINFWFFMIGIIIAVSNPGVCWRASKQNPVFFSHLTERLSLFMIILFGEGIVQIVPTIKLSNFNVLDIVYFILIVSMFIIYSFHYKGSLDQEKNDDSGLITIYIHLFIIYATNIVFLIMHKALSAHTLSSGEQIGYTLAFCLFLFGIFIDTILHRDIDKGKKLYVGIILAATILGLVITNIHFITIVEILAILLLCGMYYGENKSILNKYL</sequence>
<keyword evidence="2" id="KW-1185">Reference proteome</keyword>
<dbReference type="Proteomes" id="UP000321736">
    <property type="component" value="Unassembled WGS sequence"/>
</dbReference>
<gene>
    <name evidence="1" type="ORF">SPI02_22760</name>
</gene>
<dbReference type="InterPro" id="IPR010640">
    <property type="entry name" value="Low_temperature_requirement_A"/>
</dbReference>
<name>A0A239TTV2_9STAP</name>
<reference evidence="1 2" key="1">
    <citation type="submission" date="2019-07" db="EMBL/GenBank/DDBJ databases">
        <title>Whole genome shotgun sequence of Staphylococcus piscifermentans NBRC 109625.</title>
        <authorList>
            <person name="Hosoyama A."/>
            <person name="Uohara A."/>
            <person name="Ohji S."/>
            <person name="Ichikawa N."/>
        </authorList>
    </citation>
    <scope>NUCLEOTIDE SEQUENCE [LARGE SCALE GENOMIC DNA]</scope>
    <source>
        <strain evidence="1 2">NBRC 109625</strain>
    </source>
</reference>
<dbReference type="RefSeq" id="WP_095104131.1">
    <property type="nucleotide sequence ID" value="NZ_BKAR01000039.1"/>
</dbReference>
<dbReference type="PANTHER" id="PTHR36840:SF1">
    <property type="entry name" value="BLL5714 PROTEIN"/>
    <property type="match status" value="1"/>
</dbReference>
<organism evidence="1 2">
    <name type="scientific">Staphylococcus piscifermentans</name>
    <dbReference type="NCBI Taxonomy" id="70258"/>
    <lineage>
        <taxon>Bacteria</taxon>
        <taxon>Bacillati</taxon>
        <taxon>Bacillota</taxon>
        <taxon>Bacilli</taxon>
        <taxon>Bacillales</taxon>
        <taxon>Staphylococcaceae</taxon>
        <taxon>Staphylococcus</taxon>
    </lineage>
</organism>
<comment type="caution">
    <text evidence="1">The sequence shown here is derived from an EMBL/GenBank/DDBJ whole genome shotgun (WGS) entry which is preliminary data.</text>
</comment>
<evidence type="ECO:0000313" key="2">
    <source>
        <dbReference type="Proteomes" id="UP000321736"/>
    </source>
</evidence>
<proteinExistence type="predicted"/>
<dbReference type="EMBL" id="BKAR01000039">
    <property type="protein sequence ID" value="GEP85691.1"/>
    <property type="molecule type" value="Genomic_DNA"/>
</dbReference>
<protein>
    <submittedName>
        <fullName evidence="1">Uncharacterized protein</fullName>
    </submittedName>
</protein>
<accession>A0A239TTV2</accession>
<dbReference type="PANTHER" id="PTHR36840">
    <property type="entry name" value="BLL5714 PROTEIN"/>
    <property type="match status" value="1"/>
</dbReference>